<organism evidence="1 2">
    <name type="scientific">Clitoria ternatea</name>
    <name type="common">Butterfly pea</name>
    <dbReference type="NCBI Taxonomy" id="43366"/>
    <lineage>
        <taxon>Eukaryota</taxon>
        <taxon>Viridiplantae</taxon>
        <taxon>Streptophyta</taxon>
        <taxon>Embryophyta</taxon>
        <taxon>Tracheophyta</taxon>
        <taxon>Spermatophyta</taxon>
        <taxon>Magnoliopsida</taxon>
        <taxon>eudicotyledons</taxon>
        <taxon>Gunneridae</taxon>
        <taxon>Pentapetalae</taxon>
        <taxon>rosids</taxon>
        <taxon>fabids</taxon>
        <taxon>Fabales</taxon>
        <taxon>Fabaceae</taxon>
        <taxon>Papilionoideae</taxon>
        <taxon>50 kb inversion clade</taxon>
        <taxon>NPAAA clade</taxon>
        <taxon>indigoferoid/millettioid clade</taxon>
        <taxon>Phaseoleae</taxon>
        <taxon>Clitoria</taxon>
    </lineage>
</organism>
<evidence type="ECO:0000313" key="2">
    <source>
        <dbReference type="Proteomes" id="UP001359559"/>
    </source>
</evidence>
<accession>A0AAN9PU23</accession>
<proteinExistence type="predicted"/>
<dbReference type="AlphaFoldDB" id="A0AAN9PU23"/>
<sequence length="67" mass="7337">METNLIAVQTPPLVQTVENPKDFMEGNSFPQNSPCQGVVGIPPNLKILSEAFDAKLNEIIESIKVLK</sequence>
<comment type="caution">
    <text evidence="1">The sequence shown here is derived from an EMBL/GenBank/DDBJ whole genome shotgun (WGS) entry which is preliminary data.</text>
</comment>
<evidence type="ECO:0000313" key="1">
    <source>
        <dbReference type="EMBL" id="KAK7309979.1"/>
    </source>
</evidence>
<protein>
    <submittedName>
        <fullName evidence="1">Uncharacterized protein</fullName>
    </submittedName>
</protein>
<dbReference type="Proteomes" id="UP001359559">
    <property type="component" value="Unassembled WGS sequence"/>
</dbReference>
<keyword evidence="2" id="KW-1185">Reference proteome</keyword>
<dbReference type="EMBL" id="JAYKXN010000002">
    <property type="protein sequence ID" value="KAK7309979.1"/>
    <property type="molecule type" value="Genomic_DNA"/>
</dbReference>
<name>A0AAN9PU23_CLITE</name>
<reference evidence="1 2" key="1">
    <citation type="submission" date="2024-01" db="EMBL/GenBank/DDBJ databases">
        <title>The genomes of 5 underutilized Papilionoideae crops provide insights into root nodulation and disease resistance.</title>
        <authorList>
            <person name="Yuan L."/>
        </authorList>
    </citation>
    <scope>NUCLEOTIDE SEQUENCE [LARGE SCALE GENOMIC DNA]</scope>
    <source>
        <strain evidence="1">LY-2023</strain>
        <tissue evidence="1">Leaf</tissue>
    </source>
</reference>
<gene>
    <name evidence="1" type="ORF">RJT34_07147</name>
</gene>